<dbReference type="EMBL" id="CP029042">
    <property type="protein sequence ID" value="AZS74847.1"/>
    <property type="molecule type" value="Genomic_DNA"/>
</dbReference>
<proteinExistence type="predicted"/>
<dbReference type="NCBIfam" id="TIGR03924">
    <property type="entry name" value="T7SS_EccC_a"/>
    <property type="match status" value="1"/>
</dbReference>
<organism evidence="13 14">
    <name type="scientific">Streptomyces lydicus</name>
    <dbReference type="NCBI Taxonomy" id="47763"/>
    <lineage>
        <taxon>Bacteria</taxon>
        <taxon>Bacillati</taxon>
        <taxon>Actinomycetota</taxon>
        <taxon>Actinomycetes</taxon>
        <taxon>Kitasatosporales</taxon>
        <taxon>Streptomycetaceae</taxon>
        <taxon>Streptomyces</taxon>
    </lineage>
</organism>
<evidence type="ECO:0000256" key="6">
    <source>
        <dbReference type="ARBA" id="ARBA00022840"/>
    </source>
</evidence>
<dbReference type="PROSITE" id="PS50901">
    <property type="entry name" value="FTSK"/>
    <property type="match status" value="3"/>
</dbReference>
<keyword evidence="4" id="KW-0677">Repeat</keyword>
<keyword evidence="6 9" id="KW-0067">ATP-binding</keyword>
<keyword evidence="3 11" id="KW-0812">Transmembrane</keyword>
<evidence type="ECO:0000256" key="3">
    <source>
        <dbReference type="ARBA" id="ARBA00022692"/>
    </source>
</evidence>
<reference evidence="13 14" key="1">
    <citation type="submission" date="2018-04" db="EMBL/GenBank/DDBJ databases">
        <title>Complete genome sequences of Streptomyces lydicus strain WYEC and characterization of antagonistic properties of biological control agents.</title>
        <authorList>
            <person name="Mariita R.M."/>
            <person name="Sello J.K."/>
        </authorList>
    </citation>
    <scope>NUCLEOTIDE SEQUENCE [LARGE SCALE GENOMIC DNA]</scope>
    <source>
        <strain evidence="13 14">WYEC 108</strain>
    </source>
</reference>
<evidence type="ECO:0000256" key="7">
    <source>
        <dbReference type="ARBA" id="ARBA00022989"/>
    </source>
</evidence>
<dbReference type="PANTHER" id="PTHR22683">
    <property type="entry name" value="SPORULATION PROTEIN RELATED"/>
    <property type="match status" value="1"/>
</dbReference>
<dbReference type="NCBIfam" id="TIGR03925">
    <property type="entry name" value="T7SS_EccC_b"/>
    <property type="match status" value="1"/>
</dbReference>
<feature type="transmembrane region" description="Helical" evidence="11">
    <location>
        <begin position="38"/>
        <end position="57"/>
    </location>
</feature>
<dbReference type="InterPro" id="IPR023837">
    <property type="entry name" value="EccCb-like_Actinobacteria"/>
</dbReference>
<evidence type="ECO:0000256" key="11">
    <source>
        <dbReference type="SAM" id="Phobius"/>
    </source>
</evidence>
<evidence type="ECO:0000256" key="4">
    <source>
        <dbReference type="ARBA" id="ARBA00022737"/>
    </source>
</evidence>
<feature type="binding site" evidence="9">
    <location>
        <begin position="840"/>
        <end position="847"/>
    </location>
    <ligand>
        <name>ATP</name>
        <dbReference type="ChEBI" id="CHEBI:30616"/>
    </ligand>
</feature>
<evidence type="ECO:0000256" key="9">
    <source>
        <dbReference type="PROSITE-ProRule" id="PRU00289"/>
    </source>
</evidence>
<feature type="domain" description="FtsK" evidence="12">
    <location>
        <begin position="465"/>
        <end position="665"/>
    </location>
</feature>
<dbReference type="InterPro" id="IPR027417">
    <property type="entry name" value="P-loop_NTPase"/>
</dbReference>
<dbReference type="GO" id="GO:0003677">
    <property type="term" value="F:DNA binding"/>
    <property type="evidence" value="ECO:0007669"/>
    <property type="project" value="InterPro"/>
</dbReference>
<feature type="binding site" evidence="9">
    <location>
        <begin position="488"/>
        <end position="495"/>
    </location>
    <ligand>
        <name>ATP</name>
        <dbReference type="ChEBI" id="CHEBI:30616"/>
    </ligand>
</feature>
<dbReference type="SMART" id="SM00382">
    <property type="entry name" value="AAA"/>
    <property type="match status" value="3"/>
</dbReference>
<feature type="region of interest" description="Disordered" evidence="10">
    <location>
        <begin position="728"/>
        <end position="748"/>
    </location>
</feature>
<evidence type="ECO:0000256" key="5">
    <source>
        <dbReference type="ARBA" id="ARBA00022741"/>
    </source>
</evidence>
<evidence type="ECO:0000256" key="1">
    <source>
        <dbReference type="ARBA" id="ARBA00004651"/>
    </source>
</evidence>
<dbReference type="PANTHER" id="PTHR22683:SF1">
    <property type="entry name" value="TYPE VII SECRETION SYSTEM PROTEIN ESSC"/>
    <property type="match status" value="1"/>
</dbReference>
<dbReference type="InterPro" id="IPR023836">
    <property type="entry name" value="EccCa-like_Actinobacteria"/>
</dbReference>
<evidence type="ECO:0000313" key="14">
    <source>
        <dbReference type="Proteomes" id="UP000275579"/>
    </source>
</evidence>
<evidence type="ECO:0000313" key="13">
    <source>
        <dbReference type="EMBL" id="AZS74847.1"/>
    </source>
</evidence>
<dbReference type="RefSeq" id="WP_127153637.1">
    <property type="nucleotide sequence ID" value="NZ_CP029042.1"/>
</dbReference>
<dbReference type="GO" id="GO:0005886">
    <property type="term" value="C:plasma membrane"/>
    <property type="evidence" value="ECO:0007669"/>
    <property type="project" value="UniProtKB-SubCell"/>
</dbReference>
<dbReference type="InterPro" id="IPR003593">
    <property type="entry name" value="AAA+_ATPase"/>
</dbReference>
<comment type="subcellular location">
    <subcellularLocation>
        <location evidence="1">Cell membrane</location>
        <topology evidence="1">Multi-pass membrane protein</topology>
    </subcellularLocation>
</comment>
<keyword evidence="7 11" id="KW-1133">Transmembrane helix</keyword>
<dbReference type="GO" id="GO:0005524">
    <property type="term" value="F:ATP binding"/>
    <property type="evidence" value="ECO:0007669"/>
    <property type="project" value="UniProtKB-UniRule"/>
</dbReference>
<feature type="domain" description="FtsK" evidence="12">
    <location>
        <begin position="821"/>
        <end position="1013"/>
    </location>
</feature>
<evidence type="ECO:0000256" key="2">
    <source>
        <dbReference type="ARBA" id="ARBA00022475"/>
    </source>
</evidence>
<dbReference type="Proteomes" id="UP000275579">
    <property type="component" value="Chromosome"/>
</dbReference>
<name>A0A3S9YIT9_9ACTN</name>
<dbReference type="Gene3D" id="3.40.50.300">
    <property type="entry name" value="P-loop containing nucleotide triphosphate hydrolases"/>
    <property type="match status" value="4"/>
</dbReference>
<keyword evidence="5 9" id="KW-0547">Nucleotide-binding</keyword>
<accession>A0A3S9YIT9</accession>
<evidence type="ECO:0000256" key="8">
    <source>
        <dbReference type="ARBA" id="ARBA00023136"/>
    </source>
</evidence>
<gene>
    <name evidence="13" type="ORF">DDE74_31435</name>
</gene>
<evidence type="ECO:0000259" key="12">
    <source>
        <dbReference type="PROSITE" id="PS50901"/>
    </source>
</evidence>
<keyword evidence="2" id="KW-1003">Cell membrane</keyword>
<keyword evidence="8 11" id="KW-0472">Membrane</keyword>
<feature type="binding site" evidence="9">
    <location>
        <begin position="1129"/>
        <end position="1136"/>
    </location>
    <ligand>
        <name>ATP</name>
        <dbReference type="ChEBI" id="CHEBI:30616"/>
    </ligand>
</feature>
<feature type="domain" description="FtsK" evidence="12">
    <location>
        <begin position="1112"/>
        <end position="1296"/>
    </location>
</feature>
<protein>
    <submittedName>
        <fullName evidence="13">Type VII secretion protein EccC</fullName>
    </submittedName>
</protein>
<dbReference type="InterPro" id="IPR002543">
    <property type="entry name" value="FtsK_dom"/>
</dbReference>
<dbReference type="InterPro" id="IPR050206">
    <property type="entry name" value="FtsK/SpoIIIE/SftA"/>
</dbReference>
<dbReference type="SUPFAM" id="SSF52540">
    <property type="entry name" value="P-loop containing nucleoside triphosphate hydrolases"/>
    <property type="match status" value="3"/>
</dbReference>
<sequence>MATITVKRPPRAALPDYSTVDVQLKAPPVLPERRGESAVLMLLPMMAMAGSAVYFFLPGSPPFMRIMGGIMLVSAAAMGVGQVARARRGSSSGVRAARQDYLKYLARTREEVRETARTQRLAECRTFPEPGQLWAVIAERRRLWERRPGDDDFGQVRVGLGPQLLATRLVVPQAGPTEEWEPLSAHALGCFVEAYEYLEGLPLALALRAFPRLTIRGDAETVLGTARAMVCQLAALHSPDDLWIAVVTAPGSASEWDWIKWLPHARQAQHGAADSRGGRPRLLIYSSLDALEEGLTAELSARPAWEREARPLLDRPHVVILLDPDHASTVPWPFDRNEYLGVSVVELEPAIGSKRQSRAREGSCSQGLDRQPGLAVEPDVLSLVSSAGSVYTGIPDVLSAAEATAVARALSPLRTSDDEDDDPLLSSVEFTDLMGMGDPTAFDPPSAQPAAMERLRVPLGVDAEGKPVVLDLKEAAQGGMGPHGLCVGATGSGKSELLRTLVLGLAASHSSESLNFVLVDFKGGATFAGMADLPHVAAFMSNLADDLTLVDRMEDALAGELRRRQELLHSSGNFANIGAYERARAAGAPLQPLPTLLIILDEFSELLTARPEFIDMFLQIGRIGRSLGVHLLLSSQRVDEGRLRGLDTYLSYRLVMRTFSAEESRIALGVTDAYHLPNVPGAGLLSHDAEGLTQFKAAYVSGPYRPRRTTASGRREDLAPMLFTAESALEPPEPSLDGQDEAPQEGDGADRSVLDILVERLRDQGPSAQQIWLPPLDESPSLDDLLPPLMVTTERGLQPADWREMSLVVPLGIVDVPFEQRREVLRCDFSGPQGHAAVVGGPRSGKSTVLRALVTSFALTHTPREVQFYCLDFGGGGLSSLAGLPHVGDVASRLDVAKVRRTIAEVREILDEREQFFRAHHIDSIRTYRGRRAVGHYPEHLFGDVFLVIDGWGALKRQHEQLIPDIEAMAMRGLAFGIHLVLAAGRYNEIRPALKDQLGTRLELRMADPLDSEHDRKRARNVPTDRPGHGLAHGGLHYAAALPHADDLHAAYDHADGTPRSADLIAAIASRWSGPVCPPVRMLPERLHAEALPKASETPDLGFAVGIDETALAPVYVNFDTDPLLVVYGESESGKTALLRLLTRRLAERHQPHEALVIVGDYRRALHGQLPENYVLHYAPAAASLQDGLGRLAPILQARMPTDQVTAEQMRARSWWHGPEIFIVIDDYDLVALPSGNPLEALVEYFPYARDIGLRVIVARNTAGAARTSFDPVTRRLKELRATGIILSGSPDEGPLVGTTRAEPMPPGRVRLVDPRQRPRVIQIGWSTPR</sequence>
<evidence type="ECO:0000256" key="10">
    <source>
        <dbReference type="SAM" id="MobiDB-lite"/>
    </source>
</evidence>
<dbReference type="Pfam" id="PF01580">
    <property type="entry name" value="FtsK_SpoIIIE"/>
    <property type="match status" value="2"/>
</dbReference>